<evidence type="ECO:0000259" key="15">
    <source>
        <dbReference type="Pfam" id="PF06415"/>
    </source>
</evidence>
<evidence type="ECO:0000259" key="14">
    <source>
        <dbReference type="Pfam" id="PF01676"/>
    </source>
</evidence>
<reference evidence="16 17" key="1">
    <citation type="submission" date="2016-10" db="EMBL/GenBank/DDBJ databases">
        <authorList>
            <person name="de Groot N.N."/>
        </authorList>
    </citation>
    <scope>NUCLEOTIDE SEQUENCE [LARGE SCALE GENOMIC DNA]</scope>
    <source>
        <strain evidence="16 17">DSM 25584</strain>
    </source>
</reference>
<feature type="domain" description="Metalloenzyme" evidence="14">
    <location>
        <begin position="11"/>
        <end position="499"/>
    </location>
</feature>
<dbReference type="GO" id="GO:0006096">
    <property type="term" value="P:glycolytic process"/>
    <property type="evidence" value="ECO:0007669"/>
    <property type="project" value="UniProtKB-UniRule"/>
</dbReference>
<dbReference type="EMBL" id="FNCE01000009">
    <property type="protein sequence ID" value="SDG35008.1"/>
    <property type="molecule type" value="Genomic_DNA"/>
</dbReference>
<dbReference type="InterPro" id="IPR005995">
    <property type="entry name" value="Pgm_bpd_ind"/>
</dbReference>
<protein>
    <recommendedName>
        <fullName evidence="9 10">2,3-bisphosphoglycerate-independent phosphoglycerate mutase</fullName>
        <shortName evidence="9">BPG-independent PGAM</shortName>
        <shortName evidence="9">Phosphoglyceromutase</shortName>
        <shortName evidence="9">iPGM</shortName>
        <ecNumber evidence="9 10">5.4.2.12</ecNumber>
    </recommendedName>
</protein>
<evidence type="ECO:0000256" key="5">
    <source>
        <dbReference type="ARBA" id="ARBA00022723"/>
    </source>
</evidence>
<feature type="binding site" evidence="9 13">
    <location>
        <position position="461"/>
    </location>
    <ligand>
        <name>Mn(2+)</name>
        <dbReference type="ChEBI" id="CHEBI:29035"/>
        <label>1</label>
    </ligand>
</feature>
<name>A0A1G7TI75_9PROT</name>
<feature type="binding site" evidence="9 13">
    <location>
        <position position="405"/>
    </location>
    <ligand>
        <name>Mn(2+)</name>
        <dbReference type="ChEBI" id="CHEBI:29035"/>
        <label>1</label>
    </ligand>
</feature>
<evidence type="ECO:0000256" key="9">
    <source>
        <dbReference type="HAMAP-Rule" id="MF_01038"/>
    </source>
</evidence>
<accession>A0A1G7TI75</accession>
<dbReference type="InterPro" id="IPR017850">
    <property type="entry name" value="Alkaline_phosphatase_core_sf"/>
</dbReference>
<feature type="binding site" evidence="9 12">
    <location>
        <position position="334"/>
    </location>
    <ligand>
        <name>substrate</name>
    </ligand>
</feature>
<dbReference type="NCBIfam" id="TIGR01307">
    <property type="entry name" value="pgm_bpd_ind"/>
    <property type="match status" value="1"/>
</dbReference>
<dbReference type="SUPFAM" id="SSF64158">
    <property type="entry name" value="2,3-Bisphosphoglycerate-independent phosphoglycerate mutase, substrate-binding domain"/>
    <property type="match status" value="1"/>
</dbReference>
<comment type="pathway">
    <text evidence="3 9">Carbohydrate degradation; glycolysis; pyruvate from D-glyceraldehyde 3-phosphate: step 3/5.</text>
</comment>
<feature type="binding site" evidence="9 12">
    <location>
        <position position="187"/>
    </location>
    <ligand>
        <name>substrate</name>
    </ligand>
</feature>
<comment type="cofactor">
    <cofactor evidence="9">
        <name>Mn(2+)</name>
        <dbReference type="ChEBI" id="CHEBI:29035"/>
    </cofactor>
    <text evidence="9">Binds 2 manganese ions per subunit.</text>
</comment>
<dbReference type="Pfam" id="PF06415">
    <property type="entry name" value="iPGM_N"/>
    <property type="match status" value="1"/>
</dbReference>
<evidence type="ECO:0000313" key="16">
    <source>
        <dbReference type="EMBL" id="SDG35008.1"/>
    </source>
</evidence>
<dbReference type="GO" id="GO:0030145">
    <property type="term" value="F:manganese ion binding"/>
    <property type="evidence" value="ECO:0007669"/>
    <property type="project" value="UniProtKB-UniRule"/>
</dbReference>
<comment type="subunit">
    <text evidence="9">Monomer.</text>
</comment>
<proteinExistence type="inferred from homology"/>
<organism evidence="16 17">
    <name type="scientific">Limimonas halophila</name>
    <dbReference type="NCBI Taxonomy" id="1082479"/>
    <lineage>
        <taxon>Bacteria</taxon>
        <taxon>Pseudomonadati</taxon>
        <taxon>Pseudomonadota</taxon>
        <taxon>Alphaproteobacteria</taxon>
        <taxon>Rhodospirillales</taxon>
        <taxon>Rhodovibrionaceae</taxon>
        <taxon>Limimonas</taxon>
    </lineage>
</organism>
<dbReference type="AlphaFoldDB" id="A0A1G7TI75"/>
<feature type="binding site" evidence="9 13">
    <location>
        <position position="443"/>
    </location>
    <ligand>
        <name>Mn(2+)</name>
        <dbReference type="ChEBI" id="CHEBI:29035"/>
        <label>2</label>
    </ligand>
</feature>
<feature type="binding site" evidence="9 12">
    <location>
        <position position="193"/>
    </location>
    <ligand>
        <name>substrate</name>
    </ligand>
</feature>
<feature type="binding site" evidence="9 13">
    <location>
        <position position="401"/>
    </location>
    <ligand>
        <name>Mn(2+)</name>
        <dbReference type="ChEBI" id="CHEBI:29035"/>
        <label>1</label>
    </ligand>
</feature>
<evidence type="ECO:0000256" key="4">
    <source>
        <dbReference type="ARBA" id="ARBA00008819"/>
    </source>
</evidence>
<feature type="binding site" evidence="9 12">
    <location>
        <position position="129"/>
    </location>
    <ligand>
        <name>substrate</name>
    </ligand>
</feature>
<evidence type="ECO:0000256" key="10">
    <source>
        <dbReference type="NCBIfam" id="TIGR01307"/>
    </source>
</evidence>
<evidence type="ECO:0000313" key="17">
    <source>
        <dbReference type="Proteomes" id="UP000199415"/>
    </source>
</evidence>
<comment type="function">
    <text evidence="2 9">Catalyzes the interconversion of 2-phosphoglycerate and 3-phosphoglycerate.</text>
</comment>
<evidence type="ECO:0000256" key="13">
    <source>
        <dbReference type="PIRSR" id="PIRSR001492-3"/>
    </source>
</evidence>
<dbReference type="Proteomes" id="UP000199415">
    <property type="component" value="Unassembled WGS sequence"/>
</dbReference>
<keyword evidence="6 9" id="KW-0324">Glycolysis</keyword>
<keyword evidence="17" id="KW-1185">Reference proteome</keyword>
<dbReference type="STRING" id="1082479.SAMN05216241_10997"/>
<dbReference type="PIRSF" id="PIRSF001492">
    <property type="entry name" value="IPGAM"/>
    <property type="match status" value="1"/>
</dbReference>
<feature type="domain" description="BPG-independent PGAM N-terminal" evidence="15">
    <location>
        <begin position="88"/>
        <end position="295"/>
    </location>
</feature>
<dbReference type="GO" id="GO:0006007">
    <property type="term" value="P:glucose catabolic process"/>
    <property type="evidence" value="ECO:0007669"/>
    <property type="project" value="InterPro"/>
</dbReference>
<evidence type="ECO:0000256" key="12">
    <source>
        <dbReference type="PIRSR" id="PIRSR001492-2"/>
    </source>
</evidence>
<evidence type="ECO:0000256" key="3">
    <source>
        <dbReference type="ARBA" id="ARBA00004798"/>
    </source>
</evidence>
<dbReference type="HAMAP" id="MF_01038">
    <property type="entry name" value="GpmI"/>
    <property type="match status" value="1"/>
</dbReference>
<dbReference type="GO" id="GO:0004619">
    <property type="term" value="F:phosphoglycerate mutase activity"/>
    <property type="evidence" value="ECO:0007669"/>
    <property type="project" value="UniProtKB-UniRule"/>
</dbReference>
<sequence length="529" mass="55639">MTMAPSNRPRPVVLCILDGWALNPDASDNAVAQAETPVMDRLWQHNPHATLTTHGADVGLPAGQMGNSEVGHMNLGAGRVVLQELPRIDAAVADGSLAEAEALRALIARLRETGGTAHLMGLLSPGGVHAHQDHMAALANALHAAGIPVKVHAFTDGRDTPPRAAPDHLRDFVAAAPNADIATVSGRYYAMDRDKRWDRVKRAHDVMVDARGEHAPDAATAVATAHANGTGDEFVPPTAIGGYAGMADGDGLIMANFRADRVRQILRALLLPDFEGFERARTVDFAAQAGMVTYTDDLAPVLPAIFPPQQPEATLGEVVAGHGLRQLRVAETEKYAHVTFFFNGGRETPFAGEDRVLVPSPDVPTYDHKPEMAAVEVTDRLTRAVGDGTYDLIVVNYANGDMVGHTGDMDAAIRAVETVDACLGRLSEAVTMAGGALLVTADHGNADRMRNPETGQPHTAHTTFPVPVVLSGGPAGVDQLRDGRLADVAPTLLALMGLPQPEAMTGRSLLPSAADAEGPDAEPALRASG</sequence>
<feature type="binding site" evidence="9 13">
    <location>
        <position position="18"/>
    </location>
    <ligand>
        <name>Mn(2+)</name>
        <dbReference type="ChEBI" id="CHEBI:29035"/>
        <label>2</label>
    </ligand>
</feature>
<evidence type="ECO:0000256" key="11">
    <source>
        <dbReference type="PIRSR" id="PIRSR001492-1"/>
    </source>
</evidence>
<feature type="binding site" evidence="9 13">
    <location>
        <position position="442"/>
    </location>
    <ligand>
        <name>Mn(2+)</name>
        <dbReference type="ChEBI" id="CHEBI:29035"/>
        <label>2</label>
    </ligand>
</feature>
<dbReference type="GO" id="GO:0005829">
    <property type="term" value="C:cytosol"/>
    <property type="evidence" value="ECO:0007669"/>
    <property type="project" value="TreeGrafter"/>
</dbReference>
<comment type="similarity">
    <text evidence="4 9">Belongs to the BPG-independent phosphoglycerate mutase family.</text>
</comment>
<dbReference type="InterPro" id="IPR006124">
    <property type="entry name" value="Metalloenzyme"/>
</dbReference>
<dbReference type="Pfam" id="PF01676">
    <property type="entry name" value="Metalloenzyme"/>
    <property type="match status" value="1"/>
</dbReference>
<dbReference type="OrthoDB" id="9800863at2"/>
<dbReference type="FunFam" id="3.40.1450.10:FF:000002">
    <property type="entry name" value="2,3-bisphosphoglycerate-independent phosphoglycerate mutase"/>
    <property type="match status" value="1"/>
</dbReference>
<evidence type="ECO:0000256" key="6">
    <source>
        <dbReference type="ARBA" id="ARBA00023152"/>
    </source>
</evidence>
<dbReference type="UniPathway" id="UPA00109">
    <property type="reaction ID" value="UER00186"/>
</dbReference>
<evidence type="ECO:0000256" key="1">
    <source>
        <dbReference type="ARBA" id="ARBA00000370"/>
    </source>
</evidence>
<dbReference type="SUPFAM" id="SSF53649">
    <property type="entry name" value="Alkaline phosphatase-like"/>
    <property type="match status" value="1"/>
</dbReference>
<dbReference type="Gene3D" id="3.40.1450.10">
    <property type="entry name" value="BPG-independent phosphoglycerate mutase, domain B"/>
    <property type="match status" value="1"/>
</dbReference>
<keyword evidence="7 9" id="KW-0464">Manganese</keyword>
<dbReference type="Gene3D" id="3.40.720.10">
    <property type="entry name" value="Alkaline Phosphatase, subunit A"/>
    <property type="match status" value="1"/>
</dbReference>
<comment type="catalytic activity">
    <reaction evidence="1 9">
        <text>(2R)-2-phosphoglycerate = (2R)-3-phosphoglycerate</text>
        <dbReference type="Rhea" id="RHEA:15901"/>
        <dbReference type="ChEBI" id="CHEBI:58272"/>
        <dbReference type="ChEBI" id="CHEBI:58289"/>
        <dbReference type="EC" id="5.4.2.12"/>
    </reaction>
</comment>
<feature type="binding site" evidence="9 12">
    <location>
        <begin position="258"/>
        <end position="261"/>
    </location>
    <ligand>
        <name>substrate</name>
    </ligand>
</feature>
<dbReference type="PANTHER" id="PTHR31637">
    <property type="entry name" value="2,3-BISPHOSPHOGLYCERATE-INDEPENDENT PHOSPHOGLYCERATE MUTASE"/>
    <property type="match status" value="1"/>
</dbReference>
<keyword evidence="5 9" id="KW-0479">Metal-binding</keyword>
<evidence type="ECO:0000256" key="2">
    <source>
        <dbReference type="ARBA" id="ARBA00002315"/>
    </source>
</evidence>
<keyword evidence="8 9" id="KW-0413">Isomerase</keyword>
<gene>
    <name evidence="9" type="primary">gpmI</name>
    <name evidence="16" type="ORF">SAMN05216241_10997</name>
</gene>
<evidence type="ECO:0000256" key="7">
    <source>
        <dbReference type="ARBA" id="ARBA00023211"/>
    </source>
</evidence>
<feature type="active site" description="Phosphoserine intermediate" evidence="9 11">
    <location>
        <position position="68"/>
    </location>
</feature>
<feature type="binding site" evidence="9 13">
    <location>
        <position position="68"/>
    </location>
    <ligand>
        <name>Mn(2+)</name>
        <dbReference type="ChEBI" id="CHEBI:29035"/>
        <label>2</label>
    </ligand>
</feature>
<dbReference type="InterPro" id="IPR011258">
    <property type="entry name" value="BPG-indep_PGM_N"/>
</dbReference>
<feature type="binding site" evidence="9 12">
    <location>
        <begin position="158"/>
        <end position="159"/>
    </location>
    <ligand>
        <name>substrate</name>
    </ligand>
</feature>
<dbReference type="InterPro" id="IPR036646">
    <property type="entry name" value="PGAM_B_sf"/>
</dbReference>
<dbReference type="EC" id="5.4.2.12" evidence="9 10"/>
<dbReference type="PANTHER" id="PTHR31637:SF0">
    <property type="entry name" value="2,3-BISPHOSPHOGLYCERATE-INDEPENDENT PHOSPHOGLYCERATE MUTASE"/>
    <property type="match status" value="1"/>
</dbReference>
<evidence type="ECO:0000256" key="8">
    <source>
        <dbReference type="ARBA" id="ARBA00023235"/>
    </source>
</evidence>
<dbReference type="CDD" id="cd16010">
    <property type="entry name" value="iPGM"/>
    <property type="match status" value="1"/>
</dbReference>